<dbReference type="RefSeq" id="WP_194509310.1">
    <property type="nucleotide sequence ID" value="NZ_JADILU010000007.1"/>
</dbReference>
<evidence type="ECO:0000259" key="1">
    <source>
        <dbReference type="Pfam" id="PF12867"/>
    </source>
</evidence>
<accession>A0ABW5ZS96</accession>
<dbReference type="Pfam" id="PF12867">
    <property type="entry name" value="DinB_2"/>
    <property type="match status" value="1"/>
</dbReference>
<sequence length="153" mass="17412">MKTKTQLLLELWIESRTRFSNQLSNLSEEDLKKKLLPSPNSIGFLIRHIGDVELLFAKNVFGASETKVIAKTVIAQKDTGEWTNLSELLEYVNHSFNVLQSIVEQQEDKDWETNIVTKEFGAKTKTEAFGRIISHTTYHAGQLAIVNKYGRSN</sequence>
<reference evidence="3" key="1">
    <citation type="journal article" date="2019" name="Int. J. Syst. Evol. Microbiol.">
        <title>The Global Catalogue of Microorganisms (GCM) 10K type strain sequencing project: providing services to taxonomists for standard genome sequencing and annotation.</title>
        <authorList>
            <consortium name="The Broad Institute Genomics Platform"/>
            <consortium name="The Broad Institute Genome Sequencing Center for Infectious Disease"/>
            <person name="Wu L."/>
            <person name="Ma J."/>
        </authorList>
    </citation>
    <scope>NUCLEOTIDE SEQUENCE [LARGE SCALE GENOMIC DNA]</scope>
    <source>
        <strain evidence="3">KCTC 32514</strain>
    </source>
</reference>
<comment type="caution">
    <text evidence="2">The sequence shown here is derived from an EMBL/GenBank/DDBJ whole genome shotgun (WGS) entry which is preliminary data.</text>
</comment>
<dbReference type="Proteomes" id="UP001597548">
    <property type="component" value="Unassembled WGS sequence"/>
</dbReference>
<dbReference type="SUPFAM" id="SSF109854">
    <property type="entry name" value="DinB/YfiT-like putative metalloenzymes"/>
    <property type="match status" value="1"/>
</dbReference>
<proteinExistence type="predicted"/>
<evidence type="ECO:0000313" key="2">
    <source>
        <dbReference type="EMBL" id="MFD2915802.1"/>
    </source>
</evidence>
<dbReference type="InterPro" id="IPR034660">
    <property type="entry name" value="DinB/YfiT-like"/>
</dbReference>
<dbReference type="InterPro" id="IPR024775">
    <property type="entry name" value="DinB-like"/>
</dbReference>
<feature type="domain" description="DinB-like" evidence="1">
    <location>
        <begin position="14"/>
        <end position="143"/>
    </location>
</feature>
<evidence type="ECO:0000313" key="3">
    <source>
        <dbReference type="Proteomes" id="UP001597548"/>
    </source>
</evidence>
<name>A0ABW5ZS96_9FLAO</name>
<dbReference type="Gene3D" id="1.20.120.450">
    <property type="entry name" value="dinb family like domain"/>
    <property type="match status" value="1"/>
</dbReference>
<gene>
    <name evidence="2" type="ORF">ACFS29_09140</name>
</gene>
<protein>
    <submittedName>
        <fullName evidence="2">DinB family protein</fullName>
    </submittedName>
</protein>
<organism evidence="2 3">
    <name type="scientific">Psychroserpens luteus</name>
    <dbReference type="NCBI Taxonomy" id="1434066"/>
    <lineage>
        <taxon>Bacteria</taxon>
        <taxon>Pseudomonadati</taxon>
        <taxon>Bacteroidota</taxon>
        <taxon>Flavobacteriia</taxon>
        <taxon>Flavobacteriales</taxon>
        <taxon>Flavobacteriaceae</taxon>
        <taxon>Psychroserpens</taxon>
    </lineage>
</organism>
<dbReference type="EMBL" id="JBHUOS010000008">
    <property type="protein sequence ID" value="MFD2915802.1"/>
    <property type="molecule type" value="Genomic_DNA"/>
</dbReference>
<keyword evidence="3" id="KW-1185">Reference proteome</keyword>